<accession>A0ABP9BIF6</accession>
<proteinExistence type="predicted"/>
<reference evidence="2" key="1">
    <citation type="journal article" date="2019" name="Int. J. Syst. Evol. Microbiol.">
        <title>The Global Catalogue of Microorganisms (GCM) 10K type strain sequencing project: providing services to taxonomists for standard genome sequencing and annotation.</title>
        <authorList>
            <consortium name="The Broad Institute Genomics Platform"/>
            <consortium name="The Broad Institute Genome Sequencing Center for Infectious Disease"/>
            <person name="Wu L."/>
            <person name="Ma J."/>
        </authorList>
    </citation>
    <scope>NUCLEOTIDE SEQUENCE [LARGE SCALE GENOMIC DNA]</scope>
    <source>
        <strain evidence="2">JCM 18541</strain>
    </source>
</reference>
<organism evidence="1 2">
    <name type="scientific">Rothia endophytica</name>
    <dbReference type="NCBI Taxonomy" id="1324766"/>
    <lineage>
        <taxon>Bacteria</taxon>
        <taxon>Bacillati</taxon>
        <taxon>Actinomycetota</taxon>
        <taxon>Actinomycetes</taxon>
        <taxon>Micrococcales</taxon>
        <taxon>Micrococcaceae</taxon>
        <taxon>Rothia</taxon>
    </lineage>
</organism>
<protein>
    <submittedName>
        <fullName evidence="1">Uncharacterized protein</fullName>
    </submittedName>
</protein>
<gene>
    <name evidence="1" type="ORF">GCM10023352_11740</name>
</gene>
<comment type="caution">
    <text evidence="1">The sequence shown here is derived from an EMBL/GenBank/DDBJ whole genome shotgun (WGS) entry which is preliminary data.</text>
</comment>
<evidence type="ECO:0000313" key="2">
    <source>
        <dbReference type="Proteomes" id="UP001500187"/>
    </source>
</evidence>
<sequence length="66" mass="7397">MAAGLPGRRDYVATRGQIPPEMLVVHTYYWEFSGPYLGRSGADVRHNRPLTHLNPGRGLAPEEVEH</sequence>
<keyword evidence="2" id="KW-1185">Reference proteome</keyword>
<dbReference type="Proteomes" id="UP001500187">
    <property type="component" value="Unassembled WGS sequence"/>
</dbReference>
<evidence type="ECO:0000313" key="1">
    <source>
        <dbReference type="EMBL" id="GAA4794508.1"/>
    </source>
</evidence>
<name>A0ABP9BIF6_9MICC</name>
<dbReference type="EMBL" id="BAABKP010000001">
    <property type="protein sequence ID" value="GAA4794508.1"/>
    <property type="molecule type" value="Genomic_DNA"/>
</dbReference>